<dbReference type="SUPFAM" id="SSF82784">
    <property type="entry name" value="OsmC-like"/>
    <property type="match status" value="1"/>
</dbReference>
<dbReference type="RefSeq" id="WP_273673824.1">
    <property type="nucleotide sequence ID" value="NZ_JAQQXR010000011.1"/>
</dbReference>
<dbReference type="PANTHER" id="PTHR42830:SF2">
    <property type="entry name" value="OSMC_OHR FAMILY PROTEIN"/>
    <property type="match status" value="1"/>
</dbReference>
<dbReference type="InterPro" id="IPR015946">
    <property type="entry name" value="KH_dom-like_a/b"/>
</dbReference>
<keyword evidence="2" id="KW-1185">Reference proteome</keyword>
<reference evidence="1 2" key="1">
    <citation type="submission" date="2022-10" db="EMBL/GenBank/DDBJ databases">
        <title>Janthinobacterium sp. hw3 Genome sequencing.</title>
        <authorList>
            <person name="Park S."/>
        </authorList>
    </citation>
    <scope>NUCLEOTIDE SEQUENCE [LARGE SCALE GENOMIC DNA]</scope>
    <source>
        <strain evidence="2">hw3</strain>
    </source>
</reference>
<dbReference type="InterPro" id="IPR003718">
    <property type="entry name" value="OsmC/Ohr_fam"/>
</dbReference>
<gene>
    <name evidence="1" type="ORF">OIK44_21560</name>
</gene>
<proteinExistence type="predicted"/>
<name>A0ABT5K7Z0_9BURK</name>
<comment type="caution">
    <text evidence="1">The sequence shown here is derived from an EMBL/GenBank/DDBJ whole genome shotgun (WGS) entry which is preliminary data.</text>
</comment>
<organism evidence="1 2">
    <name type="scientific">Janthinobacterium fluminis</name>
    <dbReference type="NCBI Taxonomy" id="2987524"/>
    <lineage>
        <taxon>Bacteria</taxon>
        <taxon>Pseudomonadati</taxon>
        <taxon>Pseudomonadota</taxon>
        <taxon>Betaproteobacteria</taxon>
        <taxon>Burkholderiales</taxon>
        <taxon>Oxalobacteraceae</taxon>
        <taxon>Janthinobacterium</taxon>
    </lineage>
</organism>
<dbReference type="Proteomes" id="UP001221208">
    <property type="component" value="Unassembled WGS sequence"/>
</dbReference>
<evidence type="ECO:0000313" key="2">
    <source>
        <dbReference type="Proteomes" id="UP001221208"/>
    </source>
</evidence>
<protein>
    <submittedName>
        <fullName evidence="1">OsmC family protein</fullName>
    </submittedName>
</protein>
<sequence>MQQFTATLLWERGRQEFTDQRYSRAHEWRFDGGLRVPASSSPLSVPLPMSDPAAVDPEEALVAAASSCHMLFFLSIAAQRGFTVDRYQDHAVGALGRGADGRMAMTRITLRPAIAFSGAPVPDAAALAAIHHLAHEKCYIANSLKADVVIAAAAEG</sequence>
<accession>A0ABT5K7Z0</accession>
<dbReference type="Pfam" id="PF02566">
    <property type="entry name" value="OsmC"/>
    <property type="match status" value="1"/>
</dbReference>
<dbReference type="Gene3D" id="3.30.300.20">
    <property type="match status" value="1"/>
</dbReference>
<dbReference type="PANTHER" id="PTHR42830">
    <property type="entry name" value="OSMOTICALLY INDUCIBLE FAMILY PROTEIN"/>
    <property type="match status" value="1"/>
</dbReference>
<dbReference type="InterPro" id="IPR036102">
    <property type="entry name" value="OsmC/Ohrsf"/>
</dbReference>
<dbReference type="InterPro" id="IPR052707">
    <property type="entry name" value="OsmC_Ohr_Peroxiredoxin"/>
</dbReference>
<evidence type="ECO:0000313" key="1">
    <source>
        <dbReference type="EMBL" id="MDC8760181.1"/>
    </source>
</evidence>
<dbReference type="EMBL" id="JAQQXR010000011">
    <property type="protein sequence ID" value="MDC8760181.1"/>
    <property type="molecule type" value="Genomic_DNA"/>
</dbReference>